<sequence>MARITGSRAHHRFSGPQIKKVLEYNAKAWNECERISVVSSFACSLFLGKIAPIEYTDGSGMNLMDIQTQEWSESCLAAVDEGDEERTQLREKLGSLTNPSIPLNGSLTRERLRKRLGCQWSDIGELLDKTSPGNSGNIGRLFLTGGASANPDLQRILCDVFAMDTYVLNVPDSAALGGAMIARYAYYSPSIPYGDFYQNTSVAKVAEPNLSSSRVYSEMLDEFSVLCRSLPPS</sequence>
<protein>
    <submittedName>
        <fullName evidence="7">Uncharacterized sugar kinase (inferred by orthology to a C. elegans protein)</fullName>
    </submittedName>
</protein>
<comment type="similarity">
    <text evidence="1">Belongs to the FGGY kinase family.</text>
</comment>
<dbReference type="PANTHER" id="PTHR10196">
    <property type="entry name" value="SUGAR KINASE"/>
    <property type="match status" value="1"/>
</dbReference>
<evidence type="ECO:0000313" key="7">
    <source>
        <dbReference type="WBParaSite" id="NBR_0001027301-mRNA-1"/>
    </source>
</evidence>
<evidence type="ECO:0000259" key="4">
    <source>
        <dbReference type="Pfam" id="PF02782"/>
    </source>
</evidence>
<evidence type="ECO:0000256" key="3">
    <source>
        <dbReference type="ARBA" id="ARBA00022777"/>
    </source>
</evidence>
<reference evidence="5 6" key="2">
    <citation type="submission" date="2018-11" db="EMBL/GenBank/DDBJ databases">
        <authorList>
            <consortium name="Pathogen Informatics"/>
        </authorList>
    </citation>
    <scope>NUCLEOTIDE SEQUENCE [LARGE SCALE GENOMIC DNA]</scope>
</reference>
<keyword evidence="6" id="KW-1185">Reference proteome</keyword>
<dbReference type="InterPro" id="IPR018485">
    <property type="entry name" value="FGGY_C"/>
</dbReference>
<dbReference type="GO" id="GO:0005997">
    <property type="term" value="P:xylulose metabolic process"/>
    <property type="evidence" value="ECO:0007669"/>
    <property type="project" value="TreeGrafter"/>
</dbReference>
<dbReference type="EMBL" id="UYSL01020283">
    <property type="protein sequence ID" value="VDL73863.1"/>
    <property type="molecule type" value="Genomic_DNA"/>
</dbReference>
<evidence type="ECO:0000256" key="1">
    <source>
        <dbReference type="ARBA" id="ARBA00009156"/>
    </source>
</evidence>
<name>A0A0N4Y3A6_NIPBR</name>
<dbReference type="GO" id="GO:0005829">
    <property type="term" value="C:cytosol"/>
    <property type="evidence" value="ECO:0007669"/>
    <property type="project" value="TreeGrafter"/>
</dbReference>
<dbReference type="PANTHER" id="PTHR10196:SF57">
    <property type="entry name" value="XYLULOSE KINASE"/>
    <property type="match status" value="1"/>
</dbReference>
<feature type="domain" description="Carbohydrate kinase FGGY C-terminal" evidence="4">
    <location>
        <begin position="137"/>
        <end position="185"/>
    </location>
</feature>
<organism evidence="7">
    <name type="scientific">Nippostrongylus brasiliensis</name>
    <name type="common">Rat hookworm</name>
    <dbReference type="NCBI Taxonomy" id="27835"/>
    <lineage>
        <taxon>Eukaryota</taxon>
        <taxon>Metazoa</taxon>
        <taxon>Ecdysozoa</taxon>
        <taxon>Nematoda</taxon>
        <taxon>Chromadorea</taxon>
        <taxon>Rhabditida</taxon>
        <taxon>Rhabditina</taxon>
        <taxon>Rhabditomorpha</taxon>
        <taxon>Strongyloidea</taxon>
        <taxon>Heligmosomidae</taxon>
        <taxon>Nippostrongylus</taxon>
    </lineage>
</organism>
<dbReference type="Proteomes" id="UP000271162">
    <property type="component" value="Unassembled WGS sequence"/>
</dbReference>
<dbReference type="STRING" id="27835.A0A0N4Y3A6"/>
<proteinExistence type="inferred from homology"/>
<dbReference type="Pfam" id="PF02782">
    <property type="entry name" value="FGGY_C"/>
    <property type="match status" value="1"/>
</dbReference>
<dbReference type="AlphaFoldDB" id="A0A0N4Y3A6"/>
<dbReference type="InterPro" id="IPR043129">
    <property type="entry name" value="ATPase_NBD"/>
</dbReference>
<dbReference type="WBParaSite" id="NBR_0001027301-mRNA-1">
    <property type="protein sequence ID" value="NBR_0001027301-mRNA-1"/>
    <property type="gene ID" value="NBR_0001027301"/>
</dbReference>
<gene>
    <name evidence="5" type="ORF">NBR_LOCUS10274</name>
</gene>
<evidence type="ECO:0000313" key="6">
    <source>
        <dbReference type="Proteomes" id="UP000271162"/>
    </source>
</evidence>
<evidence type="ECO:0000256" key="2">
    <source>
        <dbReference type="ARBA" id="ARBA00022679"/>
    </source>
</evidence>
<dbReference type="GO" id="GO:0004856">
    <property type="term" value="F:D-xylulokinase activity"/>
    <property type="evidence" value="ECO:0007669"/>
    <property type="project" value="TreeGrafter"/>
</dbReference>
<evidence type="ECO:0000313" key="5">
    <source>
        <dbReference type="EMBL" id="VDL73863.1"/>
    </source>
</evidence>
<reference evidence="7" key="1">
    <citation type="submission" date="2017-02" db="UniProtKB">
        <authorList>
            <consortium name="WormBaseParasite"/>
        </authorList>
    </citation>
    <scope>IDENTIFICATION</scope>
</reference>
<keyword evidence="3" id="KW-0418">Kinase</keyword>
<dbReference type="Gene3D" id="3.30.420.40">
    <property type="match status" value="2"/>
</dbReference>
<dbReference type="SUPFAM" id="SSF53067">
    <property type="entry name" value="Actin-like ATPase domain"/>
    <property type="match status" value="2"/>
</dbReference>
<accession>A0A0N4Y3A6</accession>
<keyword evidence="2" id="KW-0808">Transferase</keyword>